<dbReference type="eggNOG" id="COG1067">
    <property type="taxonomic scope" value="Bacteria"/>
</dbReference>
<dbReference type="Pfam" id="PF20436">
    <property type="entry name" value="LonB_AAA-LID"/>
    <property type="match status" value="1"/>
</dbReference>
<evidence type="ECO:0000259" key="3">
    <source>
        <dbReference type="PROSITE" id="PS51786"/>
    </source>
</evidence>
<dbReference type="Gene3D" id="1.10.8.60">
    <property type="match status" value="1"/>
</dbReference>
<dbReference type="STRING" id="869210.Marky_0720"/>
<keyword evidence="1 2" id="KW-0645">Protease</keyword>
<evidence type="ECO:0000256" key="2">
    <source>
        <dbReference type="PROSITE-ProRule" id="PRU01122"/>
    </source>
</evidence>
<dbReference type="GO" id="GO:0006508">
    <property type="term" value="P:proteolysis"/>
    <property type="evidence" value="ECO:0007669"/>
    <property type="project" value="UniProtKB-KW"/>
</dbReference>
<dbReference type="InterPro" id="IPR027065">
    <property type="entry name" value="Lon_Prtase"/>
</dbReference>
<dbReference type="Gene3D" id="3.40.50.300">
    <property type="entry name" value="P-loop containing nucleotide triphosphate hydrolases"/>
    <property type="match status" value="2"/>
</dbReference>
<dbReference type="GO" id="GO:0030163">
    <property type="term" value="P:protein catabolic process"/>
    <property type="evidence" value="ECO:0007669"/>
    <property type="project" value="InterPro"/>
</dbReference>
<keyword evidence="2" id="KW-0720">Serine protease</keyword>
<dbReference type="EMBL" id="CP002630">
    <property type="protein sequence ID" value="AEB11470.1"/>
    <property type="molecule type" value="Genomic_DNA"/>
</dbReference>
<dbReference type="Pfam" id="PF13654">
    <property type="entry name" value="AAA_32"/>
    <property type="match status" value="1"/>
</dbReference>
<dbReference type="InterPro" id="IPR041699">
    <property type="entry name" value="AAA_32"/>
</dbReference>
<reference evidence="4 5" key="1">
    <citation type="journal article" date="2012" name="Stand. Genomic Sci.">
        <title>Complete genome sequence of the aerobic, heterotroph Marinithermus hydrothermalis type strain (T1(T)) from a deep-sea hydrothermal vent chimney.</title>
        <authorList>
            <person name="Copeland A."/>
            <person name="Gu W."/>
            <person name="Yasawong M."/>
            <person name="Lapidus A."/>
            <person name="Lucas S."/>
            <person name="Deshpande S."/>
            <person name="Pagani I."/>
            <person name="Tapia R."/>
            <person name="Cheng J.F."/>
            <person name="Goodwin L.A."/>
            <person name="Pitluck S."/>
            <person name="Liolios K."/>
            <person name="Ivanova N."/>
            <person name="Mavromatis K."/>
            <person name="Mikhailova N."/>
            <person name="Pati A."/>
            <person name="Chen A."/>
            <person name="Palaniappan K."/>
            <person name="Land M."/>
            <person name="Pan C."/>
            <person name="Brambilla E.M."/>
            <person name="Rohde M."/>
            <person name="Tindall B.J."/>
            <person name="Sikorski J."/>
            <person name="Goker M."/>
            <person name="Detter J.C."/>
            <person name="Bristow J."/>
            <person name="Eisen J.A."/>
            <person name="Markowitz V."/>
            <person name="Hugenholtz P."/>
            <person name="Kyrpides N.C."/>
            <person name="Klenk H.P."/>
            <person name="Woyke T."/>
        </authorList>
    </citation>
    <scope>NUCLEOTIDE SEQUENCE [LARGE SCALE GENOMIC DNA]</scope>
    <source>
        <strain evidence="5">DSM 14884 / JCM 11576 / T1</strain>
    </source>
</reference>
<dbReference type="MEROPS" id="S16.007"/>
<dbReference type="PROSITE" id="PS51786">
    <property type="entry name" value="LON_PROTEOLYTIC"/>
    <property type="match status" value="1"/>
</dbReference>
<comment type="similarity">
    <text evidence="2">Belongs to the peptidase S16 family.</text>
</comment>
<dbReference type="InterPro" id="IPR046843">
    <property type="entry name" value="LonB_AAA-LID"/>
</dbReference>
<dbReference type="GO" id="GO:0005524">
    <property type="term" value="F:ATP binding"/>
    <property type="evidence" value="ECO:0007669"/>
    <property type="project" value="InterPro"/>
</dbReference>
<proteinExistence type="inferred from homology"/>
<dbReference type="InterPro" id="IPR020568">
    <property type="entry name" value="Ribosomal_Su5_D2-typ_SF"/>
</dbReference>
<dbReference type="GO" id="GO:0004252">
    <property type="term" value="F:serine-type endopeptidase activity"/>
    <property type="evidence" value="ECO:0007669"/>
    <property type="project" value="UniProtKB-UniRule"/>
</dbReference>
<sequence length="737" mass="81928">MGMRRITYDELIYETPVQEPERTNEDLPPPPAFYGQTKAKAALEHALKAETHAYLTGPSGTQKKETLLAYLGPVAATRPTPPDLLYLPVSEREVMGLVLPNGEGPRFVREVEAFLCEAEPLQTLFREAAFLEEKRRIEGQYRARQEALLLELEQEAATHGFTLHRTEDGFRLEGQDESALPELEARLEETVLAYLDLANQAERAVDELRRRWAERYLEPKRRALTARYPAAERYLDHLYALMVRAVVEDRLPESWEAVKPNLLIHHRPGGGAPVVFEPVPTLSRLVGRIEHTVEEGVLTTHAGLIRPGALHRANGGFLVLEAAEVLKHPHSWDALKRALKNGQVAIEEPGEEERVRTLGLDPEPLPVRVQVFLVGPVHVFDLLESLDEEFRELFRFRVEFDPYLDANEETVRAVAGLLAERGLKPFTLGAVARLVDEGKRWVERIDKTDARVNELLALAREAAALADGTVDRAAVEAAIQARHARVDLAERFYFDGLKQGTWLIETEGTRVGQVNGLVVIEGFHGEYGRPVRITARAAPGRDGVVSIERETNLSGPVFNKAVLTLAGYLRGQYAEVGAISATISLVFEQQYDEIEGDSAGLAELLAVLSAIGQVPLRQDLAVTGAVDQYGRVLPVGSVARKIEGFFHACRVQGLSGRQGVVFPKANAQNLTLEREVLEAVREGRFHLYAVAHVDEAIELLSGLRPTGYRGFHEQVRAVLERFHALENGSEESRSSDT</sequence>
<dbReference type="EC" id="3.4.21.53" evidence="2"/>
<dbReference type="Proteomes" id="UP000007030">
    <property type="component" value="Chromosome"/>
</dbReference>
<dbReference type="PRINTS" id="PR00830">
    <property type="entry name" value="ENDOLAPTASE"/>
</dbReference>
<accession>F2NL67</accession>
<dbReference type="InterPro" id="IPR014721">
    <property type="entry name" value="Ribsml_uS5_D2-typ_fold_subgr"/>
</dbReference>
<evidence type="ECO:0000256" key="1">
    <source>
        <dbReference type="ARBA" id="ARBA00022670"/>
    </source>
</evidence>
<feature type="domain" description="Lon proteolytic" evidence="3">
    <location>
        <begin position="508"/>
        <end position="703"/>
    </location>
</feature>
<keyword evidence="2" id="KW-0378">Hydrolase</keyword>
<dbReference type="SUPFAM" id="SSF52540">
    <property type="entry name" value="P-loop containing nucleoside triphosphate hydrolases"/>
    <property type="match status" value="1"/>
</dbReference>
<feature type="active site" evidence="2">
    <location>
        <position position="641"/>
    </location>
</feature>
<dbReference type="KEGG" id="mhd:Marky_0720"/>
<dbReference type="OrthoDB" id="9758568at2"/>
<comment type="catalytic activity">
    <reaction evidence="2">
        <text>Hydrolysis of proteins in presence of ATP.</text>
        <dbReference type="EC" id="3.4.21.53"/>
    </reaction>
</comment>
<dbReference type="AlphaFoldDB" id="F2NL67"/>
<dbReference type="HOGENOM" id="CLU_014785_0_1_0"/>
<organism evidence="4 5">
    <name type="scientific">Marinithermus hydrothermalis (strain DSM 14884 / JCM 11576 / T1)</name>
    <dbReference type="NCBI Taxonomy" id="869210"/>
    <lineage>
        <taxon>Bacteria</taxon>
        <taxon>Thermotogati</taxon>
        <taxon>Deinococcota</taxon>
        <taxon>Deinococci</taxon>
        <taxon>Thermales</taxon>
        <taxon>Thermaceae</taxon>
        <taxon>Marinithermus</taxon>
    </lineage>
</organism>
<evidence type="ECO:0000313" key="5">
    <source>
        <dbReference type="Proteomes" id="UP000007030"/>
    </source>
</evidence>
<gene>
    <name evidence="4" type="ordered locus">Marky_0720</name>
</gene>
<dbReference type="InterPro" id="IPR027417">
    <property type="entry name" value="P-loop_NTPase"/>
</dbReference>
<protein>
    <recommendedName>
        <fullName evidence="2">endopeptidase La</fullName>
        <ecNumber evidence="2">3.4.21.53</ecNumber>
    </recommendedName>
</protein>
<feature type="active site" evidence="2">
    <location>
        <position position="598"/>
    </location>
</feature>
<evidence type="ECO:0000313" key="4">
    <source>
        <dbReference type="EMBL" id="AEB11470.1"/>
    </source>
</evidence>
<dbReference type="Gene3D" id="3.30.230.10">
    <property type="match status" value="1"/>
</dbReference>
<dbReference type="Pfam" id="PF05362">
    <property type="entry name" value="Lon_C"/>
    <property type="match status" value="1"/>
</dbReference>
<dbReference type="PANTHER" id="PTHR10046">
    <property type="entry name" value="ATP DEPENDENT LON PROTEASE FAMILY MEMBER"/>
    <property type="match status" value="1"/>
</dbReference>
<dbReference type="InterPro" id="IPR008269">
    <property type="entry name" value="Lon_proteolytic"/>
</dbReference>
<keyword evidence="5" id="KW-1185">Reference proteome</keyword>
<dbReference type="SUPFAM" id="SSF54211">
    <property type="entry name" value="Ribosomal protein S5 domain 2-like"/>
    <property type="match status" value="1"/>
</dbReference>
<name>F2NL67_MARHT</name>
<dbReference type="GO" id="GO:0004176">
    <property type="term" value="F:ATP-dependent peptidase activity"/>
    <property type="evidence" value="ECO:0007669"/>
    <property type="project" value="UniProtKB-UniRule"/>
</dbReference>